<proteinExistence type="predicted"/>
<feature type="compositionally biased region" description="Basic and acidic residues" evidence="1">
    <location>
        <begin position="49"/>
        <end position="62"/>
    </location>
</feature>
<name>A0A183ITI8_9BILA</name>
<gene>
    <name evidence="2" type="ORF">SBAD_LOCUS6939</name>
</gene>
<dbReference type="Proteomes" id="UP000270296">
    <property type="component" value="Unassembled WGS sequence"/>
</dbReference>
<protein>
    <submittedName>
        <fullName evidence="2 4">Uncharacterized protein</fullName>
    </submittedName>
</protein>
<evidence type="ECO:0000256" key="1">
    <source>
        <dbReference type="SAM" id="MobiDB-lite"/>
    </source>
</evidence>
<reference evidence="2 3" key="2">
    <citation type="submission" date="2018-11" db="EMBL/GenBank/DDBJ databases">
        <authorList>
            <consortium name="Pathogen Informatics"/>
        </authorList>
    </citation>
    <scope>NUCLEOTIDE SEQUENCE [LARGE SCALE GENOMIC DNA]</scope>
</reference>
<evidence type="ECO:0000313" key="2">
    <source>
        <dbReference type="EMBL" id="VDP11216.1"/>
    </source>
</evidence>
<keyword evidence="3" id="KW-1185">Reference proteome</keyword>
<accession>A0A183ITI8</accession>
<reference evidence="4" key="1">
    <citation type="submission" date="2016-06" db="UniProtKB">
        <authorList>
            <consortium name="WormBaseParasite"/>
        </authorList>
    </citation>
    <scope>IDENTIFICATION</scope>
</reference>
<sequence length="88" mass="9415">MKYLLFLAVKWRYSKGISDRVGIGESHRAHRAASAIEPTGVCGGGGSHQWERRCGGDGDGRRSVTPMDGGHSRVGGNNGRRMTSQLGC</sequence>
<feature type="region of interest" description="Disordered" evidence="1">
    <location>
        <begin position="37"/>
        <end position="88"/>
    </location>
</feature>
<dbReference type="WBParaSite" id="SBAD_0000720001-mRNA-1">
    <property type="protein sequence ID" value="SBAD_0000720001-mRNA-1"/>
    <property type="gene ID" value="SBAD_0000720001"/>
</dbReference>
<organism evidence="4">
    <name type="scientific">Soboliphyme baturini</name>
    <dbReference type="NCBI Taxonomy" id="241478"/>
    <lineage>
        <taxon>Eukaryota</taxon>
        <taxon>Metazoa</taxon>
        <taxon>Ecdysozoa</taxon>
        <taxon>Nematoda</taxon>
        <taxon>Enoplea</taxon>
        <taxon>Dorylaimia</taxon>
        <taxon>Dioctophymatida</taxon>
        <taxon>Dioctophymatoidea</taxon>
        <taxon>Soboliphymatidae</taxon>
        <taxon>Soboliphyme</taxon>
    </lineage>
</organism>
<evidence type="ECO:0000313" key="4">
    <source>
        <dbReference type="WBParaSite" id="SBAD_0000720001-mRNA-1"/>
    </source>
</evidence>
<evidence type="ECO:0000313" key="3">
    <source>
        <dbReference type="Proteomes" id="UP000270296"/>
    </source>
</evidence>
<dbReference type="EMBL" id="UZAM01010177">
    <property type="protein sequence ID" value="VDP11216.1"/>
    <property type="molecule type" value="Genomic_DNA"/>
</dbReference>
<dbReference type="AlphaFoldDB" id="A0A183ITI8"/>